<dbReference type="GO" id="GO:0008270">
    <property type="term" value="F:zinc ion binding"/>
    <property type="evidence" value="ECO:0007669"/>
    <property type="project" value="UniProtKB-KW"/>
</dbReference>
<dbReference type="SUPFAM" id="SSF57716">
    <property type="entry name" value="Glucocorticoid receptor-like (DNA-binding domain)"/>
    <property type="match status" value="1"/>
</dbReference>
<dbReference type="GO" id="GO:0000978">
    <property type="term" value="F:RNA polymerase II cis-regulatory region sequence-specific DNA binding"/>
    <property type="evidence" value="ECO:0007669"/>
    <property type="project" value="TreeGrafter"/>
</dbReference>
<dbReference type="Proteomes" id="UP000492821">
    <property type="component" value="Unassembled WGS sequence"/>
</dbReference>
<evidence type="ECO:0000256" key="8">
    <source>
        <dbReference type="PROSITE-ProRule" id="PRU00094"/>
    </source>
</evidence>
<organism evidence="11 12">
    <name type="scientific">Panagrellus redivivus</name>
    <name type="common">Microworm</name>
    <dbReference type="NCBI Taxonomy" id="6233"/>
    <lineage>
        <taxon>Eukaryota</taxon>
        <taxon>Metazoa</taxon>
        <taxon>Ecdysozoa</taxon>
        <taxon>Nematoda</taxon>
        <taxon>Chromadorea</taxon>
        <taxon>Rhabditida</taxon>
        <taxon>Tylenchina</taxon>
        <taxon>Panagrolaimomorpha</taxon>
        <taxon>Panagrolaimoidea</taxon>
        <taxon>Panagrolaimidae</taxon>
        <taxon>Panagrellus</taxon>
    </lineage>
</organism>
<protein>
    <submittedName>
        <fullName evidence="12">GATA-type domain-containing protein</fullName>
    </submittedName>
</protein>
<proteinExistence type="predicted"/>
<keyword evidence="7" id="KW-0539">Nucleus</keyword>
<keyword evidence="6" id="KW-0804">Transcription</keyword>
<evidence type="ECO:0000256" key="9">
    <source>
        <dbReference type="SAM" id="MobiDB-lite"/>
    </source>
</evidence>
<name>A0A7E4W2B0_PANRE</name>
<sequence>MYPYSAIFTPMTTSPQILVQQYGYSTATFSSSSSIPQTRYADQLHNSGLPYNCMVPSSSDMYRHQHPGWNGFDNVRNVLQPPMAPAPQGFSSEYQTMAQGKCAACFGVYPIYFMDQNLCYECSSYTQINFNKPTADSNNAYWSPLSCESASSCSSIGTSPSTPFTPSPVPNGMQKKCKPPKKTVCTNCKTEESTMWRRGPTGNRLCNPCGLHLKNHKTDRPSHLFTKPIQKRKRNCKAAPSSQGADISTGFVSTNRQSKF</sequence>
<dbReference type="InterPro" id="IPR039355">
    <property type="entry name" value="Transcription_factor_GATA"/>
</dbReference>
<dbReference type="Pfam" id="PF00320">
    <property type="entry name" value="GATA"/>
    <property type="match status" value="1"/>
</dbReference>
<dbReference type="GO" id="GO:0000981">
    <property type="term" value="F:DNA-binding transcription factor activity, RNA polymerase II-specific"/>
    <property type="evidence" value="ECO:0007669"/>
    <property type="project" value="TreeGrafter"/>
</dbReference>
<evidence type="ECO:0000313" key="11">
    <source>
        <dbReference type="Proteomes" id="UP000492821"/>
    </source>
</evidence>
<keyword evidence="11" id="KW-1185">Reference proteome</keyword>
<dbReference type="GO" id="GO:0045944">
    <property type="term" value="P:positive regulation of transcription by RNA polymerase II"/>
    <property type="evidence" value="ECO:0007669"/>
    <property type="project" value="TreeGrafter"/>
</dbReference>
<reference evidence="11" key="1">
    <citation type="journal article" date="2013" name="Genetics">
        <title>The draft genome and transcriptome of Panagrellus redivivus are shaped by the harsh demands of a free-living lifestyle.</title>
        <authorList>
            <person name="Srinivasan J."/>
            <person name="Dillman A.R."/>
            <person name="Macchietto M.G."/>
            <person name="Heikkinen L."/>
            <person name="Lakso M."/>
            <person name="Fracchia K.M."/>
            <person name="Antoshechkin I."/>
            <person name="Mortazavi A."/>
            <person name="Wong G."/>
            <person name="Sternberg P.W."/>
        </authorList>
    </citation>
    <scope>NUCLEOTIDE SEQUENCE [LARGE SCALE GENOMIC DNA]</scope>
    <source>
        <strain evidence="11">MT8872</strain>
    </source>
</reference>
<keyword evidence="4" id="KW-0862">Zinc</keyword>
<evidence type="ECO:0000259" key="10">
    <source>
        <dbReference type="PROSITE" id="PS50114"/>
    </source>
</evidence>
<evidence type="ECO:0000313" key="12">
    <source>
        <dbReference type="WBParaSite" id="Pan_g5273.t1"/>
    </source>
</evidence>
<evidence type="ECO:0000256" key="1">
    <source>
        <dbReference type="ARBA" id="ARBA00004123"/>
    </source>
</evidence>
<comment type="subcellular location">
    <subcellularLocation>
        <location evidence="1">Nucleus</location>
    </subcellularLocation>
</comment>
<evidence type="ECO:0000256" key="6">
    <source>
        <dbReference type="ARBA" id="ARBA00023163"/>
    </source>
</evidence>
<dbReference type="GO" id="GO:0005634">
    <property type="term" value="C:nucleus"/>
    <property type="evidence" value="ECO:0007669"/>
    <property type="project" value="UniProtKB-SubCell"/>
</dbReference>
<dbReference type="SMART" id="SM00401">
    <property type="entry name" value="ZnF_GATA"/>
    <property type="match status" value="1"/>
</dbReference>
<feature type="compositionally biased region" description="Polar residues" evidence="9">
    <location>
        <begin position="240"/>
        <end position="260"/>
    </location>
</feature>
<dbReference type="GO" id="GO:0045165">
    <property type="term" value="P:cell fate commitment"/>
    <property type="evidence" value="ECO:0007669"/>
    <property type="project" value="TreeGrafter"/>
</dbReference>
<dbReference type="PANTHER" id="PTHR10071">
    <property type="entry name" value="TRANSCRIPTION FACTOR GATA FAMILY MEMBER"/>
    <property type="match status" value="1"/>
</dbReference>
<feature type="domain" description="GATA-type" evidence="10">
    <location>
        <begin position="185"/>
        <end position="232"/>
    </location>
</feature>
<accession>A0A7E4W2B0</accession>
<dbReference type="Gene3D" id="3.30.50.10">
    <property type="entry name" value="Erythroid Transcription Factor GATA-1, subunit A"/>
    <property type="match status" value="1"/>
</dbReference>
<dbReference type="PANTHER" id="PTHR10071:SF281">
    <property type="entry name" value="BOX A-BINDING FACTOR-RELATED"/>
    <property type="match status" value="1"/>
</dbReference>
<dbReference type="AlphaFoldDB" id="A0A7E4W2B0"/>
<reference evidence="12" key="2">
    <citation type="submission" date="2020-10" db="UniProtKB">
        <authorList>
            <consortium name="WormBaseParasite"/>
        </authorList>
    </citation>
    <scope>IDENTIFICATION</scope>
</reference>
<keyword evidence="5" id="KW-0805">Transcription regulation</keyword>
<dbReference type="InterPro" id="IPR013088">
    <property type="entry name" value="Znf_NHR/GATA"/>
</dbReference>
<keyword evidence="2" id="KW-0479">Metal-binding</keyword>
<dbReference type="WBParaSite" id="Pan_g5273.t1">
    <property type="protein sequence ID" value="Pan_g5273.t1"/>
    <property type="gene ID" value="Pan_g5273"/>
</dbReference>
<dbReference type="PRINTS" id="PR00619">
    <property type="entry name" value="GATAZNFINGER"/>
</dbReference>
<keyword evidence="3 8" id="KW-0863">Zinc-finger</keyword>
<evidence type="ECO:0000256" key="4">
    <source>
        <dbReference type="ARBA" id="ARBA00022833"/>
    </source>
</evidence>
<evidence type="ECO:0000256" key="5">
    <source>
        <dbReference type="ARBA" id="ARBA00023015"/>
    </source>
</evidence>
<evidence type="ECO:0000256" key="2">
    <source>
        <dbReference type="ARBA" id="ARBA00022723"/>
    </source>
</evidence>
<dbReference type="GO" id="GO:0000122">
    <property type="term" value="P:negative regulation of transcription by RNA polymerase II"/>
    <property type="evidence" value="ECO:0007669"/>
    <property type="project" value="TreeGrafter"/>
</dbReference>
<dbReference type="PROSITE" id="PS50114">
    <property type="entry name" value="GATA_ZN_FINGER_2"/>
    <property type="match status" value="1"/>
</dbReference>
<dbReference type="CDD" id="cd00202">
    <property type="entry name" value="ZnF_GATA"/>
    <property type="match status" value="1"/>
</dbReference>
<evidence type="ECO:0000256" key="3">
    <source>
        <dbReference type="ARBA" id="ARBA00022771"/>
    </source>
</evidence>
<dbReference type="InterPro" id="IPR000679">
    <property type="entry name" value="Znf_GATA"/>
</dbReference>
<evidence type="ECO:0000256" key="7">
    <source>
        <dbReference type="ARBA" id="ARBA00023242"/>
    </source>
</evidence>
<feature type="region of interest" description="Disordered" evidence="9">
    <location>
        <begin position="230"/>
        <end position="260"/>
    </location>
</feature>